<evidence type="ECO:0008006" key="5">
    <source>
        <dbReference type="Google" id="ProtNLM"/>
    </source>
</evidence>
<reference evidence="3" key="1">
    <citation type="journal article" date="2023" name="Science">
        <title>Genome structures resolve the early diversification of teleost fishes.</title>
        <authorList>
            <person name="Parey E."/>
            <person name="Louis A."/>
            <person name="Montfort J."/>
            <person name="Bouchez O."/>
            <person name="Roques C."/>
            <person name="Iampietro C."/>
            <person name="Lluch J."/>
            <person name="Castinel A."/>
            <person name="Donnadieu C."/>
            <person name="Desvignes T."/>
            <person name="Floi Bucao C."/>
            <person name="Jouanno E."/>
            <person name="Wen M."/>
            <person name="Mejri S."/>
            <person name="Dirks R."/>
            <person name="Jansen H."/>
            <person name="Henkel C."/>
            <person name="Chen W.J."/>
            <person name="Zahm M."/>
            <person name="Cabau C."/>
            <person name="Klopp C."/>
            <person name="Thompson A.W."/>
            <person name="Robinson-Rechavi M."/>
            <person name="Braasch I."/>
            <person name="Lecointre G."/>
            <person name="Bobe J."/>
            <person name="Postlethwait J.H."/>
            <person name="Berthelot C."/>
            <person name="Roest Crollius H."/>
            <person name="Guiguen Y."/>
        </authorList>
    </citation>
    <scope>NUCLEOTIDE SEQUENCE</scope>
    <source>
        <strain evidence="3">Concon-B</strain>
    </source>
</reference>
<feature type="compositionally biased region" description="Polar residues" evidence="2">
    <location>
        <begin position="33"/>
        <end position="42"/>
    </location>
</feature>
<organism evidence="3 4">
    <name type="scientific">Conger conger</name>
    <name type="common">Conger eel</name>
    <name type="synonym">Muraena conger</name>
    <dbReference type="NCBI Taxonomy" id="82655"/>
    <lineage>
        <taxon>Eukaryota</taxon>
        <taxon>Metazoa</taxon>
        <taxon>Chordata</taxon>
        <taxon>Craniata</taxon>
        <taxon>Vertebrata</taxon>
        <taxon>Euteleostomi</taxon>
        <taxon>Actinopterygii</taxon>
        <taxon>Neopterygii</taxon>
        <taxon>Teleostei</taxon>
        <taxon>Anguilliformes</taxon>
        <taxon>Congridae</taxon>
        <taxon>Conger</taxon>
    </lineage>
</organism>
<evidence type="ECO:0000313" key="3">
    <source>
        <dbReference type="EMBL" id="KAJ8263421.1"/>
    </source>
</evidence>
<evidence type="ECO:0000256" key="2">
    <source>
        <dbReference type="SAM" id="MobiDB-lite"/>
    </source>
</evidence>
<gene>
    <name evidence="3" type="ORF">COCON_G00158780</name>
</gene>
<dbReference type="InterPro" id="IPR031526">
    <property type="entry name" value="DUF4698"/>
</dbReference>
<protein>
    <recommendedName>
        <fullName evidence="5">Coiled-coil domain-containing protein 60</fullName>
    </recommendedName>
</protein>
<dbReference type="Proteomes" id="UP001152803">
    <property type="component" value="Unassembled WGS sequence"/>
</dbReference>
<feature type="compositionally biased region" description="Low complexity" evidence="2">
    <location>
        <begin position="341"/>
        <end position="360"/>
    </location>
</feature>
<feature type="coiled-coil region" evidence="1">
    <location>
        <begin position="147"/>
        <end position="174"/>
    </location>
</feature>
<feature type="region of interest" description="Disordered" evidence="2">
    <location>
        <begin position="341"/>
        <end position="410"/>
    </location>
</feature>
<feature type="compositionally biased region" description="Basic and acidic residues" evidence="2">
    <location>
        <begin position="623"/>
        <end position="632"/>
    </location>
</feature>
<sequence length="632" mass="70409">MPVRQYKTLDPSRFVIIKPLAIRPPVGVKVQDWSNGNHGASEQNRERAFRGTHHRRPQLSQQAFRRPHEQTNEPLYPETVKVFGSLKRGDEKTRNGGSASDRVVSSAIVRPTGRNKSPAREDSSALKNHLCHVRRLMTAVQQGKGYFQLLQKEARELEEARVLEQRRREEKRRRECLPPCFDSDSDTESPWRTAFSAGGSWPSRHRGRRKKFPAARPFTPAYHSLSSPQLGSVALEPLFRQLCCLNWLLEALTLNPPGRTAPVSSCWDVIDPGRGRVTVKALNKEKAVEIRWDQFISPPKTRRSPSRAWFSGRSLRRPSMFSLASSLATTPTPTLHSLSSLAVGPDDAAAPGVAPGTAPGEDLSLLVPGDPRSRPTASEYGQKLDTLSQSAASDFPRRKQCDDSGSPQRQLSAVSQFVESKTSMLEEIRASFQEKTQELTCRLNSTLENKARNRWDTSLLTFQSLSRGLLTPPRSRPVTVASVSRSNAEAVGRPSEDGAWLTRLIAGLPEMALRDGRVGRILEKLRRFADGRNLRVRPPVFLRVLGGLQPWELCSPDLCVAIEMVRENVVQMPEEEYDLWLQSRVSLPEHDGDSPQGGGGKVTRSQERGGDPRVRYAAAIGPDGERKHVAAH</sequence>
<dbReference type="OrthoDB" id="10017343at2759"/>
<evidence type="ECO:0000313" key="4">
    <source>
        <dbReference type="Proteomes" id="UP001152803"/>
    </source>
</evidence>
<evidence type="ECO:0000256" key="1">
    <source>
        <dbReference type="SAM" id="Coils"/>
    </source>
</evidence>
<dbReference type="PANTHER" id="PTHR34754:SF1">
    <property type="entry name" value="COILED-COIL DOMAIN-CONTAINING PROTEIN 60"/>
    <property type="match status" value="1"/>
</dbReference>
<dbReference type="AlphaFoldDB" id="A0A9Q1D9R9"/>
<proteinExistence type="predicted"/>
<feature type="compositionally biased region" description="Basic and acidic residues" evidence="2">
    <location>
        <begin position="604"/>
        <end position="614"/>
    </location>
</feature>
<feature type="region of interest" description="Disordered" evidence="2">
    <location>
        <begin position="587"/>
        <end position="632"/>
    </location>
</feature>
<keyword evidence="1" id="KW-0175">Coiled coil</keyword>
<dbReference type="Pfam" id="PF15769">
    <property type="entry name" value="DUF4698"/>
    <property type="match status" value="2"/>
</dbReference>
<feature type="region of interest" description="Disordered" evidence="2">
    <location>
        <begin position="33"/>
        <end position="70"/>
    </location>
</feature>
<keyword evidence="4" id="KW-1185">Reference proteome</keyword>
<feature type="region of interest" description="Disordered" evidence="2">
    <location>
        <begin position="86"/>
        <end position="126"/>
    </location>
</feature>
<accession>A0A9Q1D9R9</accession>
<dbReference type="EMBL" id="JAFJMO010000011">
    <property type="protein sequence ID" value="KAJ8263421.1"/>
    <property type="molecule type" value="Genomic_DNA"/>
</dbReference>
<dbReference type="PANTHER" id="PTHR34754">
    <property type="entry name" value="COILED-COIL DOMAIN-CONTAINING PROTEIN 60"/>
    <property type="match status" value="1"/>
</dbReference>
<comment type="caution">
    <text evidence="3">The sequence shown here is derived from an EMBL/GenBank/DDBJ whole genome shotgun (WGS) entry which is preliminary data.</text>
</comment>
<name>A0A9Q1D9R9_CONCO</name>